<feature type="region of interest" description="Disordered" evidence="1">
    <location>
        <begin position="157"/>
        <end position="237"/>
    </location>
</feature>
<dbReference type="AlphaFoldDB" id="A0A4Z1EPT9"/>
<protein>
    <submittedName>
        <fullName evidence="2">Uncharacterized protein</fullName>
    </submittedName>
</protein>
<evidence type="ECO:0000313" key="2">
    <source>
        <dbReference type="EMBL" id="TGO14346.1"/>
    </source>
</evidence>
<reference evidence="2 3" key="1">
    <citation type="submission" date="2017-12" db="EMBL/GenBank/DDBJ databases">
        <title>Comparative genomics of Botrytis spp.</title>
        <authorList>
            <person name="Valero-Jimenez C.A."/>
            <person name="Tapia P."/>
            <person name="Veloso J."/>
            <person name="Silva-Moreno E."/>
            <person name="Staats M."/>
            <person name="Valdes J.H."/>
            <person name="Van Kan J.A.L."/>
        </authorList>
    </citation>
    <scope>NUCLEOTIDE SEQUENCE [LARGE SCALE GENOMIC DNA]</scope>
    <source>
        <strain evidence="2 3">Bt9001</strain>
    </source>
</reference>
<dbReference type="Pfam" id="PF18647">
    <property type="entry name" value="Fungal_lectin_2"/>
    <property type="match status" value="1"/>
</dbReference>
<gene>
    <name evidence="2" type="ORF">BTUL_0054g00140</name>
</gene>
<proteinExistence type="predicted"/>
<name>A0A4Z1EPT9_9HELO</name>
<accession>A0A4Z1EPT9</accession>
<dbReference type="EMBL" id="PQXH01000054">
    <property type="protein sequence ID" value="TGO14346.1"/>
    <property type="molecule type" value="Genomic_DNA"/>
</dbReference>
<sequence>MLQLSSFSPVDAAFLAAIYSVAIYPRLRTHQSLPKSESSKTQSAILLCIFSVIMYPGLGLIYGSECSVVARKAEALGTLQGSEVPQVLPRILEGVHTAPAIWNSTLIAPSNSIFKTGTISMGVNLPTTSALPIIITTAETSGSSSTSCSETASSVFSTGFSKSGDSSQTTYSPVAPSSRMGLSITPTSASTSESPSSSTDIKSTASVPRLSQSSNSTSIAASPTSTPKQTCNSGSNKFMARDDMMNQINSFCQEAANQGTQDKDSASILRTYNQGSRYEVDLAIDWPPAIDIKHDMENSCSNNMTTIMDTCDSDAARNPSNWKTGGTLQTDPVTYRITPQSNQNYTAGKCWFHLEEFKSFSGPSNEQVVFKVHVRNITDGIGNDIPVMRNGEDGSKDITKVAGDGNPYVFNTTLPFPLVITPELNGNPSDCIQFVYGSQSWTTSVNSGMPNCSVGGWTNPGTSLGAISVRAVCLHDSDMG</sequence>
<dbReference type="OrthoDB" id="1896086at2759"/>
<evidence type="ECO:0000313" key="3">
    <source>
        <dbReference type="Proteomes" id="UP000297777"/>
    </source>
</evidence>
<feature type="compositionally biased region" description="Low complexity" evidence="1">
    <location>
        <begin position="183"/>
        <end position="227"/>
    </location>
</feature>
<organism evidence="2 3">
    <name type="scientific">Botrytis tulipae</name>
    <dbReference type="NCBI Taxonomy" id="87230"/>
    <lineage>
        <taxon>Eukaryota</taxon>
        <taxon>Fungi</taxon>
        <taxon>Dikarya</taxon>
        <taxon>Ascomycota</taxon>
        <taxon>Pezizomycotina</taxon>
        <taxon>Leotiomycetes</taxon>
        <taxon>Helotiales</taxon>
        <taxon>Sclerotiniaceae</taxon>
        <taxon>Botrytis</taxon>
    </lineage>
</organism>
<feature type="compositionally biased region" description="Polar residues" evidence="1">
    <location>
        <begin position="159"/>
        <end position="172"/>
    </location>
</feature>
<dbReference type="Proteomes" id="UP000297777">
    <property type="component" value="Unassembled WGS sequence"/>
</dbReference>
<evidence type="ECO:0000256" key="1">
    <source>
        <dbReference type="SAM" id="MobiDB-lite"/>
    </source>
</evidence>
<comment type="caution">
    <text evidence="2">The sequence shown here is derived from an EMBL/GenBank/DDBJ whole genome shotgun (WGS) entry which is preliminary data.</text>
</comment>
<keyword evidence="3" id="KW-1185">Reference proteome</keyword>